<organism evidence="3 4">
    <name type="scientific">Serratia marcescens</name>
    <dbReference type="NCBI Taxonomy" id="615"/>
    <lineage>
        <taxon>Bacteria</taxon>
        <taxon>Pseudomonadati</taxon>
        <taxon>Pseudomonadota</taxon>
        <taxon>Gammaproteobacteria</taxon>
        <taxon>Enterobacterales</taxon>
        <taxon>Yersiniaceae</taxon>
        <taxon>Serratia</taxon>
    </lineage>
</organism>
<dbReference type="InterPro" id="IPR009004">
    <property type="entry name" value="Transposase_Mu_C"/>
</dbReference>
<dbReference type="InterPro" id="IPR003314">
    <property type="entry name" value="Mu-type_HTH"/>
</dbReference>
<protein>
    <submittedName>
        <fullName evidence="3">DDE-type integrase/transposase/recombinase</fullName>
    </submittedName>
</protein>
<dbReference type="InterPro" id="IPR036388">
    <property type="entry name" value="WH-like_DNA-bd_sf"/>
</dbReference>
<dbReference type="SUPFAM" id="SSF46955">
    <property type="entry name" value="Putative DNA-binding domain"/>
    <property type="match status" value="1"/>
</dbReference>
<dbReference type="InterPro" id="IPR036397">
    <property type="entry name" value="RNaseH_sf"/>
</dbReference>
<dbReference type="GO" id="GO:0003677">
    <property type="term" value="F:DNA binding"/>
    <property type="evidence" value="ECO:0007669"/>
    <property type="project" value="InterPro"/>
</dbReference>
<dbReference type="Gene3D" id="2.30.30.130">
    <property type="entry name" value="Transposase, Mu, C-terminal"/>
    <property type="match status" value="1"/>
</dbReference>
<sequence length="681" mass="76367">MFLSVNELVGLSGLPGTVQGVRYVLNKSAGDSSELKRKREGSKAFEYHIDCLPAEAREVVRQRHYTSVMEQSGCKSVDVPVRNKKAAVKPSQELDLLRQCPALLEREVGSLTDKQKQIADARALLAQEVETLINAGMSRSAAVQLIADRSRDGSLPDRVMVAADVANARKGKTRTGVSVRCLQEWVTTCRNTGSGAERLALLAPGHLKAKKPEQIGWLVDFLPHWRSPNGFTLSAAYRLFRVDWAKNYVDQPAMLAAIPSYHAVRRAMEKFPRRELMRGRVSGSAARALETYQKRDWSQMPVNGCWVSDGKSMNMKVAHPIHGQPFTPELTLIIDGRTRYVVGWSLSLAESTLAVADAYRFAVKHHGKPLFVYSDNGGGQTNKTFDADITGIFPRVNITHMTSIPGNPQARGIIERLNGVIPLAAAQQFVTFNGTGADDEHVRITERGIKSALIAMKGGLELNSVQQRAIKKLPSWRQLLDVVASEVDKYNHSHEHSELPKYNGRHLTPAQYRQAVLEAEGDEIEYLTELELREMFMPEVIRVARRGWVEVENNDYFSEELINVDGEKVRVAFDTHDANEVIVRRMDGSFVCTAIWNGNKQVAIPVTRMQKAQQERTQRRLNRVEEKKEEILAEGREVLEHQPDFNLGITIDAQPVDEHDGVFLFETDRDEYLKKTGSGRL</sequence>
<reference evidence="3 4" key="1">
    <citation type="submission" date="2019-07" db="EMBL/GenBank/DDBJ databases">
        <title>Serratia strains were isolated from fresh produce.</title>
        <authorList>
            <person name="Cho G.-S."/>
            <person name="Stein M."/>
            <person name="Lee W."/>
            <person name="Suh S.H."/>
            <person name="Franz C.M.A.P."/>
        </authorList>
    </citation>
    <scope>NUCLEOTIDE SEQUENCE [LARGE SCALE GENOMIC DNA]</scope>
    <source>
        <strain evidence="3 4">S16</strain>
    </source>
</reference>
<dbReference type="Pfam" id="PF09299">
    <property type="entry name" value="Mu-transpos_C"/>
    <property type="match status" value="1"/>
</dbReference>
<evidence type="ECO:0000313" key="3">
    <source>
        <dbReference type="EMBL" id="TXE27119.1"/>
    </source>
</evidence>
<dbReference type="AlphaFoldDB" id="A0A5C7BS21"/>
<dbReference type="PROSITE" id="PS51702">
    <property type="entry name" value="HTH_MU"/>
    <property type="match status" value="1"/>
</dbReference>
<dbReference type="Proteomes" id="UP000321126">
    <property type="component" value="Unassembled WGS sequence"/>
</dbReference>
<dbReference type="GO" id="GO:0015074">
    <property type="term" value="P:DNA integration"/>
    <property type="evidence" value="ECO:0007669"/>
    <property type="project" value="InterPro"/>
</dbReference>
<name>A0A5C7BS21_SERMA</name>
<dbReference type="RefSeq" id="WP_048796696.1">
    <property type="nucleotide sequence ID" value="NZ_JVEJ01000357.1"/>
</dbReference>
<dbReference type="Pfam" id="PF02316">
    <property type="entry name" value="HTH_Tnp_Mu_1"/>
    <property type="match status" value="1"/>
</dbReference>
<evidence type="ECO:0000313" key="4">
    <source>
        <dbReference type="Proteomes" id="UP000321126"/>
    </source>
</evidence>
<feature type="domain" description="Integrase catalytic" evidence="1">
    <location>
        <begin position="297"/>
        <end position="421"/>
    </location>
</feature>
<evidence type="ECO:0000259" key="1">
    <source>
        <dbReference type="PROSITE" id="PS50994"/>
    </source>
</evidence>
<evidence type="ECO:0000259" key="2">
    <source>
        <dbReference type="PROSITE" id="PS51702"/>
    </source>
</evidence>
<dbReference type="InterPro" id="IPR012337">
    <property type="entry name" value="RNaseH-like_sf"/>
</dbReference>
<dbReference type="Gene3D" id="3.30.420.10">
    <property type="entry name" value="Ribonuclease H-like superfamily/Ribonuclease H"/>
    <property type="match status" value="1"/>
</dbReference>
<dbReference type="PROSITE" id="PS50994">
    <property type="entry name" value="INTEGRASE"/>
    <property type="match status" value="1"/>
</dbReference>
<dbReference type="InterPro" id="IPR009061">
    <property type="entry name" value="DNA-bd_dom_put_sf"/>
</dbReference>
<dbReference type="InterPro" id="IPR001584">
    <property type="entry name" value="Integrase_cat-core"/>
</dbReference>
<accession>A0A5C7BS21</accession>
<gene>
    <name evidence="3" type="ORF">FOT62_22635</name>
</gene>
<dbReference type="SUPFAM" id="SSF53098">
    <property type="entry name" value="Ribonuclease H-like"/>
    <property type="match status" value="1"/>
</dbReference>
<proteinExistence type="predicted"/>
<dbReference type="SUPFAM" id="SSF50610">
    <property type="entry name" value="mu transposase, C-terminal domain"/>
    <property type="match status" value="1"/>
</dbReference>
<dbReference type="EMBL" id="VOUQ01000019">
    <property type="protein sequence ID" value="TXE27119.1"/>
    <property type="molecule type" value="Genomic_DNA"/>
</dbReference>
<dbReference type="Gene3D" id="1.10.10.10">
    <property type="entry name" value="Winged helix-like DNA-binding domain superfamily/Winged helix DNA-binding domain"/>
    <property type="match status" value="1"/>
</dbReference>
<dbReference type="InterPro" id="IPR015378">
    <property type="entry name" value="Transposase-like_Mu_C"/>
</dbReference>
<feature type="domain" description="HTH Mu-type" evidence="2">
    <location>
        <begin position="1"/>
        <end position="68"/>
    </location>
</feature>
<comment type="caution">
    <text evidence="3">The sequence shown here is derived from an EMBL/GenBank/DDBJ whole genome shotgun (WGS) entry which is preliminary data.</text>
</comment>
<dbReference type="Gene3D" id="1.10.10.60">
    <property type="entry name" value="Homeodomain-like"/>
    <property type="match status" value="1"/>
</dbReference>